<evidence type="ECO:0000313" key="1">
    <source>
        <dbReference type="EMBL" id="BAN64926.1"/>
    </source>
</evidence>
<reference evidence="1" key="1">
    <citation type="journal article" date="2014" name="BMC Genomics">
        <title>The Babesia bovis gene and promoter model: an update from full-length EST analysis.</title>
        <authorList>
            <person name="Yamagishi J."/>
            <person name="Wakaguri H."/>
            <person name="Yokoyama N."/>
            <person name="Yamashita R."/>
            <person name="Suzuki Y."/>
            <person name="Xuan X."/>
            <person name="Igarashi I."/>
        </authorList>
    </citation>
    <scope>NUCLEOTIDE SEQUENCE</scope>
    <source>
        <strain evidence="1">Texas</strain>
    </source>
</reference>
<sequence length="58" mass="6190">MADVSSVNIWNPKATTKSLGHFLLSLDSIVTKLICAPFAHNATASTLSFNTSLKQKGL</sequence>
<name>S6B790_BABBO</name>
<protein>
    <submittedName>
        <fullName evidence="1">Uncharacterized protein</fullName>
    </submittedName>
</protein>
<accession>S6B790</accession>
<proteinExistence type="evidence at transcript level"/>
<dbReference type="AlphaFoldDB" id="S6B790"/>
<dbReference type="EMBL" id="AK441132">
    <property type="protein sequence ID" value="BAN64926.1"/>
    <property type="molecule type" value="mRNA"/>
</dbReference>
<organism evidence="1">
    <name type="scientific">Babesia bovis</name>
    <dbReference type="NCBI Taxonomy" id="5865"/>
    <lineage>
        <taxon>Eukaryota</taxon>
        <taxon>Sar</taxon>
        <taxon>Alveolata</taxon>
        <taxon>Apicomplexa</taxon>
        <taxon>Aconoidasida</taxon>
        <taxon>Piroplasmida</taxon>
        <taxon>Babesiidae</taxon>
        <taxon>Babesia</taxon>
    </lineage>
</organism>